<dbReference type="RefSeq" id="WP_135641392.1">
    <property type="nucleotide sequence ID" value="NZ_RQGH01000011.1"/>
</dbReference>
<dbReference type="EMBL" id="RQGH01000011">
    <property type="protein sequence ID" value="TGL72478.1"/>
    <property type="molecule type" value="Genomic_DNA"/>
</dbReference>
<name>A0A4Z1A9J7_9LEPT</name>
<proteinExistence type="predicted"/>
<sequence>MKKKLIFPCLFLMISFNCITFYEKIQNPSYEKNVFKKNASQPSQSSQTSNSPKPFIYDKSFSLQPGQMVGSLLYDPNSDFFKVEIEEKRKYKANNSPFLCLLSILTITLIPCYYDAVETVQFTVSSPYFFDKRKPIEQSIRKKEYAWFPLVFVSPFFGDKSPEDGNLIALEEVEGKLIKEYDAMVSEIEVTKRKLKPLIQNPKKYSIILNDFATTDLYAQNYQFNLGTGRDVIIQIFNNSFKTIRKVRYHLTSTNSLIKSPNDVYEIIENEEIVIPGGFSKNILFANRNPRPNSLFLFMDKVEIEWEDGSNSVISKAEVNQIKVVASPRVIADLFK</sequence>
<evidence type="ECO:0000313" key="2">
    <source>
        <dbReference type="EMBL" id="TGL72478.1"/>
    </source>
</evidence>
<comment type="caution">
    <text evidence="2">The sequence shown here is derived from an EMBL/GenBank/DDBJ whole genome shotgun (WGS) entry which is preliminary data.</text>
</comment>
<keyword evidence="3" id="KW-1185">Reference proteome</keyword>
<evidence type="ECO:0000313" key="3">
    <source>
        <dbReference type="Proteomes" id="UP000297567"/>
    </source>
</evidence>
<feature type="chain" id="PRO_5021476013" description="Lipoprotein" evidence="1">
    <location>
        <begin position="21"/>
        <end position="336"/>
    </location>
</feature>
<dbReference type="Proteomes" id="UP000297567">
    <property type="component" value="Unassembled WGS sequence"/>
</dbReference>
<keyword evidence="1" id="KW-0732">Signal</keyword>
<accession>A0A4Z1A9J7</accession>
<organism evidence="2 3">
    <name type="scientific">Leptospira jelokensis</name>
    <dbReference type="NCBI Taxonomy" id="2484931"/>
    <lineage>
        <taxon>Bacteria</taxon>
        <taxon>Pseudomonadati</taxon>
        <taxon>Spirochaetota</taxon>
        <taxon>Spirochaetia</taxon>
        <taxon>Leptospirales</taxon>
        <taxon>Leptospiraceae</taxon>
        <taxon>Leptospira</taxon>
    </lineage>
</organism>
<gene>
    <name evidence="2" type="ORF">EHQ62_06610</name>
</gene>
<evidence type="ECO:0008006" key="4">
    <source>
        <dbReference type="Google" id="ProtNLM"/>
    </source>
</evidence>
<dbReference type="AlphaFoldDB" id="A0A4Z1A9J7"/>
<reference evidence="2" key="1">
    <citation type="journal article" date="2019" name="PLoS Negl. Trop. Dis.">
        <title>Revisiting the worldwide diversity of Leptospira species in the environment.</title>
        <authorList>
            <person name="Vincent A.T."/>
            <person name="Schiettekatte O."/>
            <person name="Bourhy P."/>
            <person name="Veyrier F.J."/>
            <person name="Picardeau M."/>
        </authorList>
    </citation>
    <scope>NUCLEOTIDE SEQUENCE [LARGE SCALE GENOMIC DNA]</scope>
    <source>
        <strain evidence="2">201702451</strain>
    </source>
</reference>
<evidence type="ECO:0000256" key="1">
    <source>
        <dbReference type="SAM" id="SignalP"/>
    </source>
</evidence>
<protein>
    <recommendedName>
        <fullName evidence="4">Lipoprotein</fullName>
    </recommendedName>
</protein>
<feature type="signal peptide" evidence="1">
    <location>
        <begin position="1"/>
        <end position="20"/>
    </location>
</feature>